<dbReference type="CDD" id="cd06558">
    <property type="entry name" value="crotonase-like"/>
    <property type="match status" value="1"/>
</dbReference>
<dbReference type="EMBL" id="JAAZON010000324">
    <property type="protein sequence ID" value="NMC62970.1"/>
    <property type="molecule type" value="Genomic_DNA"/>
</dbReference>
<comment type="similarity">
    <text evidence="1 3">Belongs to the enoyl-CoA hydratase/isomerase family.</text>
</comment>
<sequence length="263" mass="29095">MTLIDENPVIIETKTPVARILLNRPEHQNAVSPDFLRSLSQGLKRLRGLEGLRVVLFGSTVEGVFSVGLDVRSIMDLGSGGAEEFFDLAQNVVTDIREMSVPVVAVLEGDTIGAGLEIALACDIILATPEVRLGQAESNFGILPAMNGIFNIWRRSTSGVVSRLFYSGEIIDGVEGHRTGLIDMLCPREKIQEIAIKLAEEISLRAPLALTHAKALIRTYEREMQSKFQEEEKKVWEKVFSSKDREIGMQAFIQKAIPEFEGK</sequence>
<dbReference type="PANTHER" id="PTHR11941:SF54">
    <property type="entry name" value="ENOYL-COA HYDRATASE, MITOCHONDRIAL"/>
    <property type="match status" value="1"/>
</dbReference>
<evidence type="ECO:0000256" key="1">
    <source>
        <dbReference type="ARBA" id="ARBA00005254"/>
    </source>
</evidence>
<dbReference type="PANTHER" id="PTHR11941">
    <property type="entry name" value="ENOYL-COA HYDRATASE-RELATED"/>
    <property type="match status" value="1"/>
</dbReference>
<dbReference type="Pfam" id="PF00378">
    <property type="entry name" value="ECH_1"/>
    <property type="match status" value="1"/>
</dbReference>
<dbReference type="InterPro" id="IPR029045">
    <property type="entry name" value="ClpP/crotonase-like_dom_sf"/>
</dbReference>
<accession>A0A7X9ILG6</accession>
<dbReference type="InterPro" id="IPR014748">
    <property type="entry name" value="Enoyl-CoA_hydra_C"/>
</dbReference>
<dbReference type="AlphaFoldDB" id="A0A7X9ILG6"/>
<protein>
    <submittedName>
        <fullName evidence="4">Enoyl-CoA hydratase/isomerase family protein</fullName>
    </submittedName>
</protein>
<evidence type="ECO:0000256" key="3">
    <source>
        <dbReference type="RuleBase" id="RU003707"/>
    </source>
</evidence>
<dbReference type="GO" id="GO:0016829">
    <property type="term" value="F:lyase activity"/>
    <property type="evidence" value="ECO:0007669"/>
    <property type="project" value="UniProtKB-KW"/>
</dbReference>
<proteinExistence type="inferred from homology"/>
<reference evidence="4 5" key="1">
    <citation type="journal article" date="2020" name="Biotechnol. Biofuels">
        <title>New insights from the biogas microbiome by comprehensive genome-resolved metagenomics of nearly 1600 species originating from multiple anaerobic digesters.</title>
        <authorList>
            <person name="Campanaro S."/>
            <person name="Treu L."/>
            <person name="Rodriguez-R L.M."/>
            <person name="Kovalovszki A."/>
            <person name="Ziels R.M."/>
            <person name="Maus I."/>
            <person name="Zhu X."/>
            <person name="Kougias P.G."/>
            <person name="Basile A."/>
            <person name="Luo G."/>
            <person name="Schluter A."/>
            <person name="Konstantinidis K.T."/>
            <person name="Angelidaki I."/>
        </authorList>
    </citation>
    <scope>NUCLEOTIDE SEQUENCE [LARGE SCALE GENOMIC DNA]</scope>
    <source>
        <strain evidence="4">AS27yjCOA_65</strain>
    </source>
</reference>
<evidence type="ECO:0000256" key="2">
    <source>
        <dbReference type="ARBA" id="ARBA00023239"/>
    </source>
</evidence>
<dbReference type="PROSITE" id="PS00166">
    <property type="entry name" value="ENOYL_COA_HYDRATASE"/>
    <property type="match status" value="1"/>
</dbReference>
<dbReference type="InterPro" id="IPR001753">
    <property type="entry name" value="Enoyl-CoA_hydra/iso"/>
</dbReference>
<dbReference type="SUPFAM" id="SSF52096">
    <property type="entry name" value="ClpP/crotonase"/>
    <property type="match status" value="1"/>
</dbReference>
<gene>
    <name evidence="4" type="ORF">GYA55_07350</name>
</gene>
<dbReference type="InterPro" id="IPR018376">
    <property type="entry name" value="Enoyl-CoA_hyd/isom_CS"/>
</dbReference>
<keyword evidence="2" id="KW-0456">Lyase</keyword>
<dbReference type="Gene3D" id="1.10.12.10">
    <property type="entry name" value="Lyase 2-enoyl-coa Hydratase, Chain A, domain 2"/>
    <property type="match status" value="1"/>
</dbReference>
<name>A0A7X9ILG6_9DELT</name>
<organism evidence="4 5">
    <name type="scientific">SAR324 cluster bacterium</name>
    <dbReference type="NCBI Taxonomy" id="2024889"/>
    <lineage>
        <taxon>Bacteria</taxon>
        <taxon>Deltaproteobacteria</taxon>
        <taxon>SAR324 cluster</taxon>
    </lineage>
</organism>
<dbReference type="Proteomes" id="UP000524246">
    <property type="component" value="Unassembled WGS sequence"/>
</dbReference>
<evidence type="ECO:0000313" key="5">
    <source>
        <dbReference type="Proteomes" id="UP000524246"/>
    </source>
</evidence>
<dbReference type="Gene3D" id="3.90.226.10">
    <property type="entry name" value="2-enoyl-CoA Hydratase, Chain A, domain 1"/>
    <property type="match status" value="1"/>
</dbReference>
<keyword evidence="4" id="KW-0413">Isomerase</keyword>
<dbReference type="GO" id="GO:0016853">
    <property type="term" value="F:isomerase activity"/>
    <property type="evidence" value="ECO:0007669"/>
    <property type="project" value="UniProtKB-KW"/>
</dbReference>
<comment type="caution">
    <text evidence="4">The sequence shown here is derived from an EMBL/GenBank/DDBJ whole genome shotgun (WGS) entry which is preliminary data.</text>
</comment>
<dbReference type="GO" id="GO:0006635">
    <property type="term" value="P:fatty acid beta-oxidation"/>
    <property type="evidence" value="ECO:0007669"/>
    <property type="project" value="TreeGrafter"/>
</dbReference>
<evidence type="ECO:0000313" key="4">
    <source>
        <dbReference type="EMBL" id="NMC62970.1"/>
    </source>
</evidence>